<dbReference type="InterPro" id="IPR017938">
    <property type="entry name" value="Riboflavin_synthase-like_b-brl"/>
</dbReference>
<proteinExistence type="predicted"/>
<dbReference type="KEGG" id="omr:OXIME_001180"/>
<accession>A0AAX4NGI6</accession>
<dbReference type="EMBL" id="CP133772">
    <property type="protein sequence ID" value="WYY00601.1"/>
    <property type="molecule type" value="Genomic_DNA"/>
</dbReference>
<organism evidence="2 3">
    <name type="scientific">Oxyplasma meridianum</name>
    <dbReference type="NCBI Taxonomy" id="3073602"/>
    <lineage>
        <taxon>Archaea</taxon>
        <taxon>Methanobacteriati</taxon>
        <taxon>Thermoplasmatota</taxon>
        <taxon>Thermoplasmata</taxon>
        <taxon>Thermoplasmatales</taxon>
        <taxon>Thermoplasmataceae</taxon>
        <taxon>Oxyplasma</taxon>
    </lineage>
</organism>
<feature type="region of interest" description="Disordered" evidence="1">
    <location>
        <begin position="1"/>
        <end position="22"/>
    </location>
</feature>
<keyword evidence="3" id="KW-1185">Reference proteome</keyword>
<sequence>MDEKLDPMSSLRQFSLSSSPNEEDLTITTTIKGRNSRFKENMDAPADGQEFWIFGPNGSFFLKEKKIVFFWLGIWESPPSEVYF</sequence>
<feature type="compositionally biased region" description="Low complexity" evidence="1">
    <location>
        <begin position="9"/>
        <end position="19"/>
    </location>
</feature>
<evidence type="ECO:0000256" key="1">
    <source>
        <dbReference type="SAM" id="MobiDB-lite"/>
    </source>
</evidence>
<evidence type="ECO:0000313" key="3">
    <source>
        <dbReference type="Proteomes" id="UP001451606"/>
    </source>
</evidence>
<gene>
    <name evidence="2" type="ORF">OXIME_001180</name>
</gene>
<name>A0AAX4NGI6_9ARCH</name>
<dbReference type="AlphaFoldDB" id="A0AAX4NGI6"/>
<reference evidence="2 3" key="1">
    <citation type="submission" date="2023-09" db="EMBL/GenBank/DDBJ databases">
        <authorList>
            <person name="Golyshina O.V."/>
            <person name="Lunev E.A."/>
            <person name="Bargiela R."/>
            <person name="Gaines M.C."/>
            <person name="Daum B."/>
            <person name="Bale N.J."/>
            <person name="Koenen M."/>
            <person name="Sinninghe Damst J.S."/>
            <person name="Yakimov M."/>
            <person name="Golyshin P.N."/>
        </authorList>
    </citation>
    <scope>NUCLEOTIDE SEQUENCE [LARGE SCALE GENOMIC DNA]</scope>
    <source>
        <strain evidence="2 3">M1</strain>
    </source>
</reference>
<protein>
    <submittedName>
        <fullName evidence="2">Uncharacterized protein</fullName>
    </submittedName>
</protein>
<evidence type="ECO:0000313" key="2">
    <source>
        <dbReference type="EMBL" id="WYY00601.1"/>
    </source>
</evidence>
<dbReference type="SUPFAM" id="SSF63380">
    <property type="entry name" value="Riboflavin synthase domain-like"/>
    <property type="match status" value="1"/>
</dbReference>
<dbReference type="Proteomes" id="UP001451606">
    <property type="component" value="Chromosome"/>
</dbReference>
<dbReference type="GeneID" id="95967917"/>
<dbReference type="RefSeq" id="WP_393970935.1">
    <property type="nucleotide sequence ID" value="NZ_CP133772.1"/>
</dbReference>